<gene>
    <name evidence="2" type="ORF">M153_11600013221</name>
</gene>
<protein>
    <submittedName>
        <fullName evidence="2">Uncharacterized protein</fullName>
    </submittedName>
</protein>
<evidence type="ECO:0000313" key="2">
    <source>
        <dbReference type="EMBL" id="KRH94894.1"/>
    </source>
</evidence>
<sequence length="313" mass="36698">MIGTFFYLPWIILLIKTQSLNNIEVGIANNPPVSDSNKKVLINPSITDSNNKIETGLTILIDPSKQLFGDDERETNIPSLFNVLFRLLNDDFFDSLIGKDDELAVNLRKLREEALKSQKDQKSINEITNDMVEFLEKKYSSLYRQITICSVSDFLLYFLTYIVDSNLDQDNKYFGMKLKDETDVIAPMRKSNNMILPLLHYTHLIIEKDHMSFKSKFKWVFKKKPKLIFIYRPDGYSFDRNRKEHLEIQHEDATDKSITIYNLKGIVFFNKNFKDNSFFIQNDELYDQKTGDKQSITTAEIYVSELLIYELKE</sequence>
<reference evidence="2 3" key="1">
    <citation type="submission" date="2015-07" db="EMBL/GenBank/DDBJ databases">
        <title>The genome of Pseudoloma neurophilia, a relevant intracellular parasite of the zebrafish.</title>
        <authorList>
            <person name="Ndikumana S."/>
            <person name="Pelin A."/>
            <person name="Sanders J."/>
            <person name="Corradi N."/>
        </authorList>
    </citation>
    <scope>NUCLEOTIDE SEQUENCE [LARGE SCALE GENOMIC DNA]</scope>
    <source>
        <strain evidence="2 3">MK1</strain>
    </source>
</reference>
<dbReference type="AlphaFoldDB" id="A0A0R0M5M7"/>
<keyword evidence="3" id="KW-1185">Reference proteome</keyword>
<feature type="signal peptide" evidence="1">
    <location>
        <begin position="1"/>
        <end position="19"/>
    </location>
</feature>
<keyword evidence="1" id="KW-0732">Signal</keyword>
<comment type="caution">
    <text evidence="2">The sequence shown here is derived from an EMBL/GenBank/DDBJ whole genome shotgun (WGS) entry which is preliminary data.</text>
</comment>
<accession>A0A0R0M5M7</accession>
<name>A0A0R0M5M7_9MICR</name>
<dbReference type="VEuPathDB" id="MicrosporidiaDB:M153_11600013221"/>
<organism evidence="2 3">
    <name type="scientific">Pseudoloma neurophilia</name>
    <dbReference type="NCBI Taxonomy" id="146866"/>
    <lineage>
        <taxon>Eukaryota</taxon>
        <taxon>Fungi</taxon>
        <taxon>Fungi incertae sedis</taxon>
        <taxon>Microsporidia</taxon>
        <taxon>Pseudoloma</taxon>
    </lineage>
</organism>
<evidence type="ECO:0000313" key="3">
    <source>
        <dbReference type="Proteomes" id="UP000051530"/>
    </source>
</evidence>
<proteinExistence type="predicted"/>
<evidence type="ECO:0000256" key="1">
    <source>
        <dbReference type="SAM" id="SignalP"/>
    </source>
</evidence>
<dbReference type="EMBL" id="LGUB01000019">
    <property type="protein sequence ID" value="KRH94894.1"/>
    <property type="molecule type" value="Genomic_DNA"/>
</dbReference>
<feature type="chain" id="PRO_5006399141" evidence="1">
    <location>
        <begin position="20"/>
        <end position="313"/>
    </location>
</feature>
<dbReference type="Proteomes" id="UP000051530">
    <property type="component" value="Unassembled WGS sequence"/>
</dbReference>